<protein>
    <submittedName>
        <fullName evidence="1">Uncharacterized protein</fullName>
    </submittedName>
</protein>
<organism evidence="1">
    <name type="scientific">Arundo donax</name>
    <name type="common">Giant reed</name>
    <name type="synonym">Donax arundinaceus</name>
    <dbReference type="NCBI Taxonomy" id="35708"/>
    <lineage>
        <taxon>Eukaryota</taxon>
        <taxon>Viridiplantae</taxon>
        <taxon>Streptophyta</taxon>
        <taxon>Embryophyta</taxon>
        <taxon>Tracheophyta</taxon>
        <taxon>Spermatophyta</taxon>
        <taxon>Magnoliopsida</taxon>
        <taxon>Liliopsida</taxon>
        <taxon>Poales</taxon>
        <taxon>Poaceae</taxon>
        <taxon>PACMAD clade</taxon>
        <taxon>Arundinoideae</taxon>
        <taxon>Arundineae</taxon>
        <taxon>Arundo</taxon>
    </lineage>
</organism>
<dbReference type="AlphaFoldDB" id="A0A0A8YHW8"/>
<accession>A0A0A8YHW8</accession>
<reference evidence="1" key="2">
    <citation type="journal article" date="2015" name="Data Brief">
        <title>Shoot transcriptome of the giant reed, Arundo donax.</title>
        <authorList>
            <person name="Barrero R.A."/>
            <person name="Guerrero F.D."/>
            <person name="Moolhuijzen P."/>
            <person name="Goolsby J.A."/>
            <person name="Tidwell J."/>
            <person name="Bellgard S.E."/>
            <person name="Bellgard M.I."/>
        </authorList>
    </citation>
    <scope>NUCLEOTIDE SEQUENCE</scope>
    <source>
        <tissue evidence="1">Shoot tissue taken approximately 20 cm above the soil surface</tissue>
    </source>
</reference>
<sequence length="33" mass="4005">MFIASEWFCWKLLPERKQWMGPLSLLKVSLRPL</sequence>
<evidence type="ECO:0000313" key="1">
    <source>
        <dbReference type="EMBL" id="JAD22342.1"/>
    </source>
</evidence>
<name>A0A0A8YHW8_ARUDO</name>
<reference evidence="1" key="1">
    <citation type="submission" date="2014-09" db="EMBL/GenBank/DDBJ databases">
        <authorList>
            <person name="Magalhaes I.L.F."/>
            <person name="Oliveira U."/>
            <person name="Santos F.R."/>
            <person name="Vidigal T.H.D.A."/>
            <person name="Brescovit A.D."/>
            <person name="Santos A.J."/>
        </authorList>
    </citation>
    <scope>NUCLEOTIDE SEQUENCE</scope>
    <source>
        <tissue evidence="1">Shoot tissue taken approximately 20 cm above the soil surface</tissue>
    </source>
</reference>
<dbReference type="EMBL" id="GBRH01275553">
    <property type="protein sequence ID" value="JAD22342.1"/>
    <property type="molecule type" value="Transcribed_RNA"/>
</dbReference>
<proteinExistence type="predicted"/>